<dbReference type="PANTHER" id="PTHR33434">
    <property type="entry name" value="DEGV DOMAIN-CONTAINING PROTEIN DR_1986-RELATED"/>
    <property type="match status" value="1"/>
</dbReference>
<evidence type="ECO:0000256" key="1">
    <source>
        <dbReference type="ARBA" id="ARBA00023121"/>
    </source>
</evidence>
<dbReference type="InterPro" id="IPR043168">
    <property type="entry name" value="DegV_C"/>
</dbReference>
<dbReference type="EMBL" id="BJYE01000010">
    <property type="protein sequence ID" value="GEN56628.1"/>
    <property type="molecule type" value="Genomic_DNA"/>
</dbReference>
<dbReference type="Gene3D" id="3.30.1180.10">
    <property type="match status" value="1"/>
</dbReference>
<dbReference type="STRING" id="442899.SAMN05720591_10930"/>
<accession>A0A511X104</accession>
<dbReference type="InterPro" id="IPR003797">
    <property type="entry name" value="DegV"/>
</dbReference>
<dbReference type="InterPro" id="IPR050270">
    <property type="entry name" value="DegV_domain_contain"/>
</dbReference>
<comment type="caution">
    <text evidence="2">The sequence shown here is derived from an EMBL/GenBank/DDBJ whole genome shotgun (WGS) entry which is preliminary data.</text>
</comment>
<name>A0A511X104_9BACI</name>
<dbReference type="AlphaFoldDB" id="A0A511X104"/>
<evidence type="ECO:0000313" key="3">
    <source>
        <dbReference type="Proteomes" id="UP000321400"/>
    </source>
</evidence>
<reference evidence="2 3" key="1">
    <citation type="submission" date="2019-07" db="EMBL/GenBank/DDBJ databases">
        <title>Whole genome shotgun sequence of Halolactibacillus alkaliphilus NBRC 103919.</title>
        <authorList>
            <person name="Hosoyama A."/>
            <person name="Uohara A."/>
            <person name="Ohji S."/>
            <person name="Ichikawa N."/>
        </authorList>
    </citation>
    <scope>NUCLEOTIDE SEQUENCE [LARGE SCALE GENOMIC DNA]</scope>
    <source>
        <strain evidence="2 3">NBRC 103919</strain>
    </source>
</reference>
<dbReference type="Pfam" id="PF02645">
    <property type="entry name" value="DegV"/>
    <property type="match status" value="1"/>
</dbReference>
<evidence type="ECO:0000313" key="2">
    <source>
        <dbReference type="EMBL" id="GEN56628.1"/>
    </source>
</evidence>
<dbReference type="NCBIfam" id="TIGR00762">
    <property type="entry name" value="DegV"/>
    <property type="match status" value="1"/>
</dbReference>
<dbReference type="RefSeq" id="WP_089801019.1">
    <property type="nucleotide sequence ID" value="NZ_BJYE01000010.1"/>
</dbReference>
<dbReference type="SUPFAM" id="SSF82549">
    <property type="entry name" value="DAK1/DegV-like"/>
    <property type="match status" value="1"/>
</dbReference>
<dbReference type="PANTHER" id="PTHR33434:SF2">
    <property type="entry name" value="FATTY ACID-BINDING PROTEIN TM_1468"/>
    <property type="match status" value="1"/>
</dbReference>
<dbReference type="PROSITE" id="PS51482">
    <property type="entry name" value="DEGV"/>
    <property type="match status" value="1"/>
</dbReference>
<dbReference type="Gene3D" id="3.40.50.10170">
    <property type="match status" value="1"/>
</dbReference>
<dbReference type="GO" id="GO:0008289">
    <property type="term" value="F:lipid binding"/>
    <property type="evidence" value="ECO:0007669"/>
    <property type="project" value="UniProtKB-KW"/>
</dbReference>
<sequence length="290" mass="32664">MTIQLTTDSGADLPLHLQDEWNVKVVSLFVRFGEEQFKSTSLSTKEFLDRVEQGNVFPQSAAPSPQDYYETFKEVDASQPIVHISISSGVSASFNHAVMAKEQLLEEEPDREIYLIDTKSASSGMILMLDDAVKLIEEKHDVKEVVAHLEKRVPYLRTVFLLETIDNLIRGGRLSKTKGAIAKTLKVNLILHASEEGKIDVLEKVRGAKKAHRRFHELIGEYIKDPAEKTFTMTHGYAKEKCDEVLDIVKKHYPFQKFYQAETGPVIAAHAGKGALVMSFFSDMTHTNKK</sequence>
<dbReference type="Proteomes" id="UP000321400">
    <property type="component" value="Unassembled WGS sequence"/>
</dbReference>
<organism evidence="2 3">
    <name type="scientific">Halolactibacillus alkaliphilus</name>
    <dbReference type="NCBI Taxonomy" id="442899"/>
    <lineage>
        <taxon>Bacteria</taxon>
        <taxon>Bacillati</taxon>
        <taxon>Bacillota</taxon>
        <taxon>Bacilli</taxon>
        <taxon>Bacillales</taxon>
        <taxon>Bacillaceae</taxon>
        <taxon>Halolactibacillus</taxon>
    </lineage>
</organism>
<keyword evidence="3" id="KW-1185">Reference proteome</keyword>
<gene>
    <name evidence="2" type="ORF">HAL01_10920</name>
</gene>
<dbReference type="OrthoDB" id="5429275at2"/>
<keyword evidence="1" id="KW-0446">Lipid-binding</keyword>
<proteinExistence type="predicted"/>
<protein>
    <submittedName>
        <fullName evidence="2">DegV family protein</fullName>
    </submittedName>
</protein>